<sequence length="261" mass="28246">MYLYQIRSLETVTLAFWNSSSTTLELCGLKDSNLIKANQISAFVARVLIESFRISLALVISLPDFQTSLEYINLNVAFFGKLAVISIDDAIALLELAMLEASNESGAAYVLLLSCSSFLSLLFLLVRSPTSGKFVHSSTEIAERPCFKSTNWAEILETLLPSCASCSSLSLLISSRPIRRLLVFLLLIRSSTCLKISSASSSSLSRLARRLSRPPSSSSASLKLSSSSESVPPCLEVYGVLEEPTSALVVNPVAPRPIPAM</sequence>
<accession>A0A9P8QAG3</accession>
<reference evidence="1" key="2">
    <citation type="submission" date="2021-01" db="EMBL/GenBank/DDBJ databases">
        <authorList>
            <person name="Schikora-Tamarit M.A."/>
        </authorList>
    </citation>
    <scope>NUCLEOTIDE SEQUENCE</scope>
    <source>
        <strain evidence="1">CBS2887</strain>
    </source>
</reference>
<gene>
    <name evidence="1" type="ORF">WICPIJ_002082</name>
</gene>
<evidence type="ECO:0000313" key="2">
    <source>
        <dbReference type="Proteomes" id="UP000774326"/>
    </source>
</evidence>
<protein>
    <submittedName>
        <fullName evidence="1">Uncharacterized protein</fullName>
    </submittedName>
</protein>
<comment type="caution">
    <text evidence="1">The sequence shown here is derived from an EMBL/GenBank/DDBJ whole genome shotgun (WGS) entry which is preliminary data.</text>
</comment>
<keyword evidence="2" id="KW-1185">Reference proteome</keyword>
<reference evidence="1" key="1">
    <citation type="journal article" date="2021" name="Open Biol.">
        <title>Shared evolutionary footprints suggest mitochondrial oxidative damage underlies multiple complex I losses in fungi.</title>
        <authorList>
            <person name="Schikora-Tamarit M.A."/>
            <person name="Marcet-Houben M."/>
            <person name="Nosek J."/>
            <person name="Gabaldon T."/>
        </authorList>
    </citation>
    <scope>NUCLEOTIDE SEQUENCE</scope>
    <source>
        <strain evidence="1">CBS2887</strain>
    </source>
</reference>
<proteinExistence type="predicted"/>
<evidence type="ECO:0000313" key="1">
    <source>
        <dbReference type="EMBL" id="KAH3686921.1"/>
    </source>
</evidence>
<dbReference type="AlphaFoldDB" id="A0A9P8QAG3"/>
<organism evidence="1 2">
    <name type="scientific">Wickerhamomyces pijperi</name>
    <name type="common">Yeast</name>
    <name type="synonym">Pichia pijperi</name>
    <dbReference type="NCBI Taxonomy" id="599730"/>
    <lineage>
        <taxon>Eukaryota</taxon>
        <taxon>Fungi</taxon>
        <taxon>Dikarya</taxon>
        <taxon>Ascomycota</taxon>
        <taxon>Saccharomycotina</taxon>
        <taxon>Saccharomycetes</taxon>
        <taxon>Phaffomycetales</taxon>
        <taxon>Wickerhamomycetaceae</taxon>
        <taxon>Wickerhamomyces</taxon>
    </lineage>
</organism>
<name>A0A9P8QAG3_WICPI</name>
<dbReference type="Proteomes" id="UP000774326">
    <property type="component" value="Unassembled WGS sequence"/>
</dbReference>
<dbReference type="EMBL" id="JAEUBG010001129">
    <property type="protein sequence ID" value="KAH3686921.1"/>
    <property type="molecule type" value="Genomic_DNA"/>
</dbReference>